<feature type="transmembrane region" description="Helical" evidence="1">
    <location>
        <begin position="135"/>
        <end position="156"/>
    </location>
</feature>
<keyword evidence="1" id="KW-0812">Transmembrane</keyword>
<feature type="non-terminal residue" evidence="2">
    <location>
        <position position="1"/>
    </location>
</feature>
<dbReference type="PANTHER" id="PTHR31061:SF24">
    <property type="entry name" value="LD22376P"/>
    <property type="match status" value="1"/>
</dbReference>
<evidence type="ECO:0000313" key="3">
    <source>
        <dbReference type="Proteomes" id="UP000238937"/>
    </source>
</evidence>
<dbReference type="PANTHER" id="PTHR31061">
    <property type="entry name" value="LD22376P"/>
    <property type="match status" value="1"/>
</dbReference>
<proteinExistence type="predicted"/>
<gene>
    <name evidence="2" type="ORF">C7B77_12395</name>
</gene>
<dbReference type="AlphaFoldDB" id="A0A2T1GFI2"/>
<sequence>LTMATMILVNMASLPGEDRKYAWLDHAPWHGYTIADLVFPFFLYIIGVSMAFSLAKYTSGDVPISSQVYWQILRRSAILFGLGLILNNLVWNYNLTEPKFFANLDNLRIMGVLQRIGIAFFLASIAILALAQRWIWILAGGILVGYWAILTFIPALDNSDGVFSQFGNFGAYVDRLIITPAHLHKGSKNLSDPEGLFSTLPAIASILFGYLTGTWLKRQPVTTRTSASLLMYGLAAVVIGLVWNSFFPINKKLWTSSYVLFTTGWGLISLAACYELVDVRKYRQWFKPLEIMGLNAIFIYVASIVLIKLLMVNQIVKDTSIYVWLSTQLFGWAGAINSGVLFAIATVLLWLGVAYLMYRQRWFLKI</sequence>
<keyword evidence="3" id="KW-1185">Reference proteome</keyword>
<dbReference type="Proteomes" id="UP000238937">
    <property type="component" value="Unassembled WGS sequence"/>
</dbReference>
<feature type="transmembrane region" description="Helical" evidence="1">
    <location>
        <begin position="37"/>
        <end position="55"/>
    </location>
</feature>
<feature type="transmembrane region" description="Helical" evidence="1">
    <location>
        <begin position="76"/>
        <end position="95"/>
    </location>
</feature>
<organism evidence="2 3">
    <name type="scientific">Chamaesiphon polymorphus CCALA 037</name>
    <dbReference type="NCBI Taxonomy" id="2107692"/>
    <lineage>
        <taxon>Bacteria</taxon>
        <taxon>Bacillati</taxon>
        <taxon>Cyanobacteriota</taxon>
        <taxon>Cyanophyceae</taxon>
        <taxon>Gomontiellales</taxon>
        <taxon>Chamaesiphonaceae</taxon>
        <taxon>Chamaesiphon</taxon>
    </lineage>
</organism>
<feature type="transmembrane region" description="Helical" evidence="1">
    <location>
        <begin position="196"/>
        <end position="216"/>
    </location>
</feature>
<dbReference type="EMBL" id="PVWO01000135">
    <property type="protein sequence ID" value="PSB56271.1"/>
    <property type="molecule type" value="Genomic_DNA"/>
</dbReference>
<evidence type="ECO:0000256" key="1">
    <source>
        <dbReference type="SAM" id="Phobius"/>
    </source>
</evidence>
<evidence type="ECO:0000313" key="2">
    <source>
        <dbReference type="EMBL" id="PSB56271.1"/>
    </source>
</evidence>
<keyword evidence="1" id="KW-0472">Membrane</keyword>
<comment type="caution">
    <text evidence="2">The sequence shown here is derived from an EMBL/GenBank/DDBJ whole genome shotgun (WGS) entry which is preliminary data.</text>
</comment>
<feature type="transmembrane region" description="Helical" evidence="1">
    <location>
        <begin position="107"/>
        <end position="128"/>
    </location>
</feature>
<reference evidence="2 3" key="1">
    <citation type="submission" date="2018-03" db="EMBL/GenBank/DDBJ databases">
        <title>The ancient ancestry and fast evolution of plastids.</title>
        <authorList>
            <person name="Moore K.R."/>
            <person name="Magnabosco C."/>
            <person name="Momper L."/>
            <person name="Gold D.A."/>
            <person name="Bosak T."/>
            <person name="Fournier G.P."/>
        </authorList>
    </citation>
    <scope>NUCLEOTIDE SEQUENCE [LARGE SCALE GENOMIC DNA]</scope>
    <source>
        <strain evidence="2 3">CCALA 037</strain>
    </source>
</reference>
<feature type="transmembrane region" description="Helical" evidence="1">
    <location>
        <begin position="228"/>
        <end position="246"/>
    </location>
</feature>
<keyword evidence="1" id="KW-1133">Transmembrane helix</keyword>
<accession>A0A2T1GFI2</accession>
<dbReference type="OrthoDB" id="9788724at2"/>
<feature type="transmembrane region" description="Helical" evidence="1">
    <location>
        <begin position="330"/>
        <end position="358"/>
    </location>
</feature>
<protein>
    <submittedName>
        <fullName evidence="2">DUF5009 domain-containing protein</fullName>
    </submittedName>
</protein>
<feature type="transmembrane region" description="Helical" evidence="1">
    <location>
        <begin position="289"/>
        <end position="310"/>
    </location>
</feature>
<feature type="transmembrane region" description="Helical" evidence="1">
    <location>
        <begin position="258"/>
        <end position="277"/>
    </location>
</feature>
<name>A0A2T1GFI2_9CYAN</name>